<dbReference type="PANTHER" id="PTHR11066:SF34">
    <property type="entry name" value="ACYL-COENZYME A THIOESTERASE 8"/>
    <property type="match status" value="1"/>
</dbReference>
<comment type="similarity">
    <text evidence="1">Belongs to the C/M/P thioester hydrolase family.</text>
</comment>
<dbReference type="RefSeq" id="WP_326016139.1">
    <property type="nucleotide sequence ID" value="NZ_JAOZYC010000093.1"/>
</dbReference>
<dbReference type="Pfam" id="PF20789">
    <property type="entry name" value="4HBT_3C"/>
    <property type="match status" value="1"/>
</dbReference>
<evidence type="ECO:0000256" key="3">
    <source>
        <dbReference type="SAM" id="MobiDB-lite"/>
    </source>
</evidence>
<keyword evidence="2" id="KW-0378">Hydrolase</keyword>
<dbReference type="Proteomes" id="UP001354931">
    <property type="component" value="Unassembled WGS sequence"/>
</dbReference>
<dbReference type="Gene3D" id="2.40.160.210">
    <property type="entry name" value="Acyl-CoA thioesterase, double hotdog domain"/>
    <property type="match status" value="1"/>
</dbReference>
<dbReference type="InterPro" id="IPR003703">
    <property type="entry name" value="Acyl_CoA_thio"/>
</dbReference>
<dbReference type="CDD" id="cd03445">
    <property type="entry name" value="Thioesterase_II_repeat2"/>
    <property type="match status" value="1"/>
</dbReference>
<evidence type="ECO:0000313" key="6">
    <source>
        <dbReference type="EMBL" id="MEB8338350.1"/>
    </source>
</evidence>
<dbReference type="InterPro" id="IPR042171">
    <property type="entry name" value="Acyl-CoA_hotdog"/>
</dbReference>
<gene>
    <name evidence="6" type="ORF">OKJ99_12670</name>
</gene>
<dbReference type="InterPro" id="IPR049449">
    <property type="entry name" value="TesB_ACOT8-like_N"/>
</dbReference>
<dbReference type="InterPro" id="IPR029069">
    <property type="entry name" value="HotDog_dom_sf"/>
</dbReference>
<evidence type="ECO:0000259" key="5">
    <source>
        <dbReference type="Pfam" id="PF20789"/>
    </source>
</evidence>
<keyword evidence="7" id="KW-1185">Reference proteome</keyword>
<sequence>MSGGMVDEATTRGASRETDDAPPVALGELGKGRHVRVEAAGDGAYEGYCHSGRAAARSYGGAVLAQALDAAQRSVDADRVVHSLHAYFLRALSPERPVRFTPEVVRDGRSYSMRQVTGVQDGKESLAMSVSFKQPQPGGSWRQPGMPDVPGPDGLRDGWTHRPHDHPLYTSTAYREVPLERDPDAGRIDRYAWMRTVGAMPDEPGLHACVLAYICDAPLAPTALVAYGEPRPRGIALASLDHAMWFHRPARVDEWLLFACHSVVAGDGRTLAQGEFWTREGELVASVTQEALLHVPTPR</sequence>
<feature type="region of interest" description="Disordered" evidence="3">
    <location>
        <begin position="1"/>
        <end position="30"/>
    </location>
</feature>
<protein>
    <submittedName>
        <fullName evidence="6">Thioesterase family protein</fullName>
    </submittedName>
</protein>
<feature type="domain" description="Acyl-CoA thioesterase-like N-terminal HotDog" evidence="4">
    <location>
        <begin position="57"/>
        <end position="132"/>
    </location>
</feature>
<accession>A0ABU6F2W6</accession>
<dbReference type="EMBL" id="JAOZYC010000093">
    <property type="protein sequence ID" value="MEB8338350.1"/>
    <property type="molecule type" value="Genomic_DNA"/>
</dbReference>
<evidence type="ECO:0000256" key="2">
    <source>
        <dbReference type="ARBA" id="ARBA00022801"/>
    </source>
</evidence>
<evidence type="ECO:0000259" key="4">
    <source>
        <dbReference type="Pfam" id="PF13622"/>
    </source>
</evidence>
<dbReference type="SUPFAM" id="SSF54637">
    <property type="entry name" value="Thioesterase/thiol ester dehydrase-isomerase"/>
    <property type="match status" value="2"/>
</dbReference>
<proteinExistence type="inferred from homology"/>
<feature type="domain" description="Acyl-CoA thioesterase-like C-terminal" evidence="5">
    <location>
        <begin position="180"/>
        <end position="292"/>
    </location>
</feature>
<name>A0ABU6F2W6_9ACTN</name>
<dbReference type="CDD" id="cd03444">
    <property type="entry name" value="Thioesterase_II_repeat1"/>
    <property type="match status" value="1"/>
</dbReference>
<dbReference type="PANTHER" id="PTHR11066">
    <property type="entry name" value="ACYL-COA THIOESTERASE"/>
    <property type="match status" value="1"/>
</dbReference>
<organism evidence="6 7">
    <name type="scientific">Streptomyces endophyticus</name>
    <dbReference type="NCBI Taxonomy" id="714166"/>
    <lineage>
        <taxon>Bacteria</taxon>
        <taxon>Bacillati</taxon>
        <taxon>Actinomycetota</taxon>
        <taxon>Actinomycetes</taxon>
        <taxon>Kitasatosporales</taxon>
        <taxon>Streptomycetaceae</taxon>
        <taxon>Streptomyces</taxon>
    </lineage>
</organism>
<evidence type="ECO:0000313" key="7">
    <source>
        <dbReference type="Proteomes" id="UP001354931"/>
    </source>
</evidence>
<comment type="caution">
    <text evidence="6">The sequence shown here is derived from an EMBL/GenBank/DDBJ whole genome shotgun (WGS) entry which is preliminary data.</text>
</comment>
<reference evidence="6 7" key="1">
    <citation type="submission" date="2022-10" db="EMBL/GenBank/DDBJ databases">
        <authorList>
            <person name="Xie J."/>
            <person name="Shen N."/>
        </authorList>
    </citation>
    <scope>NUCLEOTIDE SEQUENCE [LARGE SCALE GENOMIC DNA]</scope>
    <source>
        <strain evidence="6 7">YIM65594</strain>
    </source>
</reference>
<dbReference type="Pfam" id="PF13622">
    <property type="entry name" value="4HBT_3"/>
    <property type="match status" value="1"/>
</dbReference>
<evidence type="ECO:0000256" key="1">
    <source>
        <dbReference type="ARBA" id="ARBA00006538"/>
    </source>
</evidence>
<dbReference type="InterPro" id="IPR049450">
    <property type="entry name" value="ACOT8-like_C"/>
</dbReference>